<feature type="transmembrane region" description="Helical" evidence="6">
    <location>
        <begin position="107"/>
        <end position="124"/>
    </location>
</feature>
<reference evidence="7 8" key="1">
    <citation type="submission" date="2017-08" db="EMBL/GenBank/DDBJ databases">
        <authorList>
            <person name="de Groot N.N."/>
        </authorList>
    </citation>
    <scope>NUCLEOTIDE SEQUENCE [LARGE SCALE GENOMIC DNA]</scope>
    <source>
        <strain evidence="7 8">HM2</strain>
    </source>
</reference>
<keyword evidence="3 6" id="KW-0812">Transmembrane</keyword>
<feature type="transmembrane region" description="Helical" evidence="6">
    <location>
        <begin position="235"/>
        <end position="252"/>
    </location>
</feature>
<dbReference type="AlphaFoldDB" id="A0A380RY41"/>
<evidence type="ECO:0000256" key="2">
    <source>
        <dbReference type="ARBA" id="ARBA00007375"/>
    </source>
</evidence>
<dbReference type="OMA" id="RFKYRDI"/>
<evidence type="ECO:0000256" key="4">
    <source>
        <dbReference type="ARBA" id="ARBA00022989"/>
    </source>
</evidence>
<dbReference type="Pfam" id="PF07947">
    <property type="entry name" value="YhhN"/>
    <property type="match status" value="1"/>
</dbReference>
<protein>
    <submittedName>
        <fullName evidence="7">YhhN-like protein</fullName>
    </submittedName>
</protein>
<dbReference type="GO" id="GO:0016020">
    <property type="term" value="C:membrane"/>
    <property type="evidence" value="ECO:0007669"/>
    <property type="project" value="UniProtKB-SubCell"/>
</dbReference>
<evidence type="ECO:0000313" key="8">
    <source>
        <dbReference type="Proteomes" id="UP000255423"/>
    </source>
</evidence>
<evidence type="ECO:0000256" key="6">
    <source>
        <dbReference type="SAM" id="Phobius"/>
    </source>
</evidence>
<gene>
    <name evidence="7" type="ORF">SAMN05661053_1121</name>
</gene>
<feature type="transmembrane region" description="Helical" evidence="6">
    <location>
        <begin position="162"/>
        <end position="181"/>
    </location>
</feature>
<evidence type="ECO:0000256" key="1">
    <source>
        <dbReference type="ARBA" id="ARBA00004141"/>
    </source>
</evidence>
<keyword evidence="4 6" id="KW-1133">Transmembrane helix</keyword>
<proteinExistence type="inferred from homology"/>
<feature type="transmembrane region" description="Helical" evidence="6">
    <location>
        <begin position="7"/>
        <end position="28"/>
    </location>
</feature>
<comment type="subcellular location">
    <subcellularLocation>
        <location evidence="1">Membrane</location>
        <topology evidence="1">Multi-pass membrane protein</topology>
    </subcellularLocation>
</comment>
<evidence type="ECO:0000256" key="3">
    <source>
        <dbReference type="ARBA" id="ARBA00022692"/>
    </source>
</evidence>
<dbReference type="EMBL" id="UHJL01000001">
    <property type="protein sequence ID" value="SUQ19877.1"/>
    <property type="molecule type" value="Genomic_DNA"/>
</dbReference>
<dbReference type="RefSeq" id="WP_014547043.1">
    <property type="nucleotide sequence ID" value="NZ_UHJL01000001.1"/>
</dbReference>
<dbReference type="Proteomes" id="UP000255423">
    <property type="component" value="Unassembled WGS sequence"/>
</dbReference>
<organism evidence="7 8">
    <name type="scientific">Fibrobacter succinogenes</name>
    <name type="common">Bacteroides succinogenes</name>
    <dbReference type="NCBI Taxonomy" id="833"/>
    <lineage>
        <taxon>Bacteria</taxon>
        <taxon>Pseudomonadati</taxon>
        <taxon>Fibrobacterota</taxon>
        <taxon>Fibrobacteria</taxon>
        <taxon>Fibrobacterales</taxon>
        <taxon>Fibrobacteraceae</taxon>
        <taxon>Fibrobacter</taxon>
    </lineage>
</organism>
<name>A0A380RY41_FIBSU</name>
<feature type="transmembrane region" description="Helical" evidence="6">
    <location>
        <begin position="136"/>
        <end position="156"/>
    </location>
</feature>
<evidence type="ECO:0000313" key="7">
    <source>
        <dbReference type="EMBL" id="SUQ19877.1"/>
    </source>
</evidence>
<feature type="transmembrane region" description="Helical" evidence="6">
    <location>
        <begin position="202"/>
        <end position="219"/>
    </location>
</feature>
<accession>A0A380RY41</accession>
<sequence length="256" mass="28864">MNKKTLITSLIIIVGILMITFFVRDWLVFYNCGAVEQCLVESSNYQNIAKFAVTAIMTIVVFFIGGNCLCKRDRNFLQAGFAMALCADFCLKIMHNYAHVLEHRSDYTLLGICFFMVVQALFIYRHTRTSDTDKSSPWILIIPFTVMFITNALHLFRIFEGPTVPIIATYAAFLICSLVVACKVPSKGYFPAKNARNIKRGMILFFCCDACVGISLATGDDHSVQEIVATVANNFVWYFYTPALILLGLSGYKRKE</sequence>
<keyword evidence="5 6" id="KW-0472">Membrane</keyword>
<comment type="similarity">
    <text evidence="2">Belongs to the TMEM86 family.</text>
</comment>
<feature type="transmembrane region" description="Helical" evidence="6">
    <location>
        <begin position="48"/>
        <end position="69"/>
    </location>
</feature>
<feature type="transmembrane region" description="Helical" evidence="6">
    <location>
        <begin position="76"/>
        <end position="95"/>
    </location>
</feature>
<dbReference type="InterPro" id="IPR012506">
    <property type="entry name" value="TMEM86B-like"/>
</dbReference>
<evidence type="ECO:0000256" key="5">
    <source>
        <dbReference type="ARBA" id="ARBA00023136"/>
    </source>
</evidence>